<feature type="compositionally biased region" description="Low complexity" evidence="1">
    <location>
        <begin position="521"/>
        <end position="538"/>
    </location>
</feature>
<feature type="region of interest" description="Disordered" evidence="1">
    <location>
        <begin position="591"/>
        <end position="622"/>
    </location>
</feature>
<sequence length="816" mass="84426">MFIQYLALFLWLICVTSVSAFSSGAAIANGPVVMRSLYCGREPLHRSPFHLNMTYCGGYCHANMDTDHKYHVNVSDHVYWESTLNVTISSVAGSPFTVTGFAVSAINGEGTVVGTFTDTDNVTVAICNKGTDVEGSTAFHTHADHNRTSVTLQWKGPKQNYNDIKFRVWIVHSHEKIFYLESAAIHSLHNGSTAMDLMRLLTKLLGTKAPQDDSALDVFENSFALRQSLGYPVENSDPFKHLRRLPRPDELIPGDHAQSRGGHVAVSGGVPVPGQGAKNMPNSSDPADRVTSVFRQTKKSLSKVTSKSKISDSIGNWLDSGVDGKTSEPGNTVASNEQAGGGGGESPERVQFMEAQSTSRQAGQPIVIQGPSPRARNTQQPNGNFPATQNNFMQQFGASPQSMFNPASSSPFAGSNVQSGPSPFGNSQSGVSPFGNLQSGVSPFGNSQSGVSPFGNSQSGVSPVAGAQPGGNQFGTQQFLNPQSRMPMGANGQFGSTPFANSQPFGSPQTANTPFLNSGTSPFQGQGQSAQGPQGFPQTGLGNFGSPNNSPFGNINAFSGGLQGGSSFGNNVQNPFGNTAFSGGQSLNPFGSAASGSSGSPFAGATQGPTTRPFLGGSVNGSSVSPQGGSLFGVPNSAASAGSPFGMSSFGGGNPFGGGTMNPFGNSQGNSFNPFGQGSRMNPFDSSTFGNNMINPFGQSNPFSGFSSSFNPSSNMQNSFMGGTGASSMSPFGTQNGLNQFSGGRGFPNSFGGMSGSSSSFPSMMSMMQMMGGSRNGRSPSASFSGFTGFGGMPTMGGGFGGFAPGTTFSSARRGK</sequence>
<proteinExistence type="predicted"/>
<feature type="compositionally biased region" description="Polar residues" evidence="1">
    <location>
        <begin position="328"/>
        <end position="338"/>
    </location>
</feature>
<dbReference type="Gene3D" id="2.60.40.4060">
    <property type="entry name" value="Reeler domain"/>
    <property type="match status" value="1"/>
</dbReference>
<feature type="compositionally biased region" description="Polar residues" evidence="1">
    <location>
        <begin position="474"/>
        <end position="484"/>
    </location>
</feature>
<feature type="chain" id="PRO_5042848810" description="Reelin domain-containing protein" evidence="2">
    <location>
        <begin position="21"/>
        <end position="816"/>
    </location>
</feature>
<dbReference type="InterPro" id="IPR042307">
    <property type="entry name" value="Reeler_sf"/>
</dbReference>
<feature type="compositionally biased region" description="Polar residues" evidence="1">
    <location>
        <begin position="493"/>
        <end position="520"/>
    </location>
</feature>
<organism evidence="4 5">
    <name type="scientific">Littorina saxatilis</name>
    <dbReference type="NCBI Taxonomy" id="31220"/>
    <lineage>
        <taxon>Eukaryota</taxon>
        <taxon>Metazoa</taxon>
        <taxon>Spiralia</taxon>
        <taxon>Lophotrochozoa</taxon>
        <taxon>Mollusca</taxon>
        <taxon>Gastropoda</taxon>
        <taxon>Caenogastropoda</taxon>
        <taxon>Littorinimorpha</taxon>
        <taxon>Littorinoidea</taxon>
        <taxon>Littorinidae</taxon>
        <taxon>Littorina</taxon>
    </lineage>
</organism>
<evidence type="ECO:0000313" key="5">
    <source>
        <dbReference type="Proteomes" id="UP001374579"/>
    </source>
</evidence>
<feature type="domain" description="Reelin" evidence="3">
    <location>
        <begin position="65"/>
        <end position="179"/>
    </location>
</feature>
<feature type="signal peptide" evidence="2">
    <location>
        <begin position="1"/>
        <end position="20"/>
    </location>
</feature>
<evidence type="ECO:0000256" key="1">
    <source>
        <dbReference type="SAM" id="MobiDB-lite"/>
    </source>
</evidence>
<feature type="compositionally biased region" description="Polar residues" evidence="1">
    <location>
        <begin position="545"/>
        <end position="557"/>
    </location>
</feature>
<feature type="region of interest" description="Disordered" evidence="1">
    <location>
        <begin position="256"/>
        <end position="558"/>
    </location>
</feature>
<dbReference type="InterPro" id="IPR002861">
    <property type="entry name" value="Reeler_dom"/>
</dbReference>
<accession>A0AAN9G4S9</accession>
<evidence type="ECO:0000259" key="3">
    <source>
        <dbReference type="Pfam" id="PF02014"/>
    </source>
</evidence>
<reference evidence="4 5" key="1">
    <citation type="submission" date="2024-02" db="EMBL/GenBank/DDBJ databases">
        <title>Chromosome-scale genome assembly of the rough periwinkle Littorina saxatilis.</title>
        <authorList>
            <person name="De Jode A."/>
            <person name="Faria R."/>
            <person name="Formenti G."/>
            <person name="Sims Y."/>
            <person name="Smith T.P."/>
            <person name="Tracey A."/>
            <person name="Wood J.M.D."/>
            <person name="Zagrodzka Z.B."/>
            <person name="Johannesson K."/>
            <person name="Butlin R.K."/>
            <person name="Leder E.H."/>
        </authorList>
    </citation>
    <scope>NUCLEOTIDE SEQUENCE [LARGE SCALE GENOMIC DNA]</scope>
    <source>
        <strain evidence="4">Snail1</strain>
        <tissue evidence="4">Muscle</tissue>
    </source>
</reference>
<feature type="compositionally biased region" description="Low complexity" evidence="1">
    <location>
        <begin position="591"/>
        <end position="605"/>
    </location>
</feature>
<protein>
    <recommendedName>
        <fullName evidence="3">Reelin domain-containing protein</fullName>
    </recommendedName>
</protein>
<feature type="compositionally biased region" description="Polar residues" evidence="1">
    <location>
        <begin position="375"/>
        <end position="461"/>
    </location>
</feature>
<dbReference type="AlphaFoldDB" id="A0AAN9G4S9"/>
<dbReference type="Pfam" id="PF02014">
    <property type="entry name" value="Reeler"/>
    <property type="match status" value="1"/>
</dbReference>
<evidence type="ECO:0000256" key="2">
    <source>
        <dbReference type="SAM" id="SignalP"/>
    </source>
</evidence>
<dbReference type="Proteomes" id="UP001374579">
    <property type="component" value="Unassembled WGS sequence"/>
</dbReference>
<gene>
    <name evidence="4" type="ORF">V1264_007588</name>
</gene>
<keyword evidence="5" id="KW-1185">Reference proteome</keyword>
<comment type="caution">
    <text evidence="4">The sequence shown here is derived from an EMBL/GenBank/DDBJ whole genome shotgun (WGS) entry which is preliminary data.</text>
</comment>
<evidence type="ECO:0000313" key="4">
    <source>
        <dbReference type="EMBL" id="KAK7093905.1"/>
    </source>
</evidence>
<dbReference type="EMBL" id="JBAMIC010000019">
    <property type="protein sequence ID" value="KAK7093905.1"/>
    <property type="molecule type" value="Genomic_DNA"/>
</dbReference>
<keyword evidence="2" id="KW-0732">Signal</keyword>
<name>A0AAN9G4S9_9CAEN</name>